<feature type="region of interest" description="Disordered" evidence="1">
    <location>
        <begin position="1348"/>
        <end position="1426"/>
    </location>
</feature>
<feature type="compositionally biased region" description="Polar residues" evidence="1">
    <location>
        <begin position="1955"/>
        <end position="1982"/>
    </location>
</feature>
<feature type="compositionally biased region" description="Basic residues" evidence="1">
    <location>
        <begin position="703"/>
        <end position="713"/>
    </location>
</feature>
<feature type="compositionally biased region" description="Low complexity" evidence="1">
    <location>
        <begin position="90"/>
        <end position="108"/>
    </location>
</feature>
<feature type="region of interest" description="Disordered" evidence="1">
    <location>
        <begin position="920"/>
        <end position="1017"/>
    </location>
</feature>
<feature type="region of interest" description="Disordered" evidence="1">
    <location>
        <begin position="1"/>
        <end position="290"/>
    </location>
</feature>
<organism evidence="2 3">
    <name type="scientific">Tigriopus californicus</name>
    <name type="common">Marine copepod</name>
    <dbReference type="NCBI Taxonomy" id="6832"/>
    <lineage>
        <taxon>Eukaryota</taxon>
        <taxon>Metazoa</taxon>
        <taxon>Ecdysozoa</taxon>
        <taxon>Arthropoda</taxon>
        <taxon>Crustacea</taxon>
        <taxon>Multicrustacea</taxon>
        <taxon>Hexanauplia</taxon>
        <taxon>Copepoda</taxon>
        <taxon>Harpacticoida</taxon>
        <taxon>Harpacticidae</taxon>
        <taxon>Tigriopus</taxon>
    </lineage>
</organism>
<feature type="compositionally biased region" description="Basic residues" evidence="1">
    <location>
        <begin position="60"/>
        <end position="80"/>
    </location>
</feature>
<feature type="compositionally biased region" description="Polar residues" evidence="1">
    <location>
        <begin position="141"/>
        <end position="150"/>
    </location>
</feature>
<feature type="compositionally biased region" description="Polar residues" evidence="1">
    <location>
        <begin position="1783"/>
        <end position="1796"/>
    </location>
</feature>
<feature type="compositionally biased region" description="Polar residues" evidence="1">
    <location>
        <begin position="2090"/>
        <end position="2101"/>
    </location>
</feature>
<feature type="compositionally biased region" description="Low complexity" evidence="1">
    <location>
        <begin position="32"/>
        <end position="46"/>
    </location>
</feature>
<feature type="compositionally biased region" description="Polar residues" evidence="1">
    <location>
        <begin position="571"/>
        <end position="583"/>
    </location>
</feature>
<evidence type="ECO:0000313" key="3">
    <source>
        <dbReference type="Proteomes" id="UP000318571"/>
    </source>
</evidence>
<feature type="compositionally biased region" description="Acidic residues" evidence="1">
    <location>
        <begin position="988"/>
        <end position="997"/>
    </location>
</feature>
<feature type="compositionally biased region" description="Polar residues" evidence="1">
    <location>
        <begin position="594"/>
        <end position="607"/>
    </location>
</feature>
<dbReference type="EMBL" id="VCGU01000003">
    <property type="protein sequence ID" value="TRY78422.1"/>
    <property type="molecule type" value="Genomic_DNA"/>
</dbReference>
<feature type="region of interest" description="Disordered" evidence="1">
    <location>
        <begin position="1912"/>
        <end position="1982"/>
    </location>
</feature>
<feature type="compositionally biased region" description="Low complexity" evidence="1">
    <location>
        <begin position="1"/>
        <end position="11"/>
    </location>
</feature>
<feature type="compositionally biased region" description="Basic and acidic residues" evidence="1">
    <location>
        <begin position="1498"/>
        <end position="1510"/>
    </location>
</feature>
<sequence length="2129" mass="228112">MSGRGRPPGRGNSHRGGNRWGNSNNYYHRGSGRSPSNSRGSSPARGPRGRGNGFGAPHPRGGRSGHRGRPPLSHNHKKFQRPPPPPPSPNSASSSSDRSNSDVSGSSGSRKHRRPKFLDNPSAPEIVEKKALKTPPLLSPSGVSNRNSGLGSPASPMKSPVPSGANNKPDWEQTSSSTENGHREEDSLKSPVRESASSSNGVPLPTTSSGPIKDKMTEMDGEPSDGAEGANMVKMIKDSTVVIGSCSSDGSSKAGLDQGQTTSDSRSNLTNGGSEEAPPPQEPPASGDFRQMVFKQLLREDLNKKSAVSSDKECSSVVKKETLDDLKASMTDILKNVISKSKSETREAGFHMSEKELLSSLTSDPFQDSVKTILENFLQTKLDAGNSSKAPEFSEESSSSIPKVVSSASDTANDDGSRSADSSEVVTTVSPKQIDATVEDLLKSLHNNVMEENEGDQQADCAEGGLNNDNDQSGGIVTLDRLGKGMVPYNSVEIVDESADDENNKHSRPATLNIQDIEMLEEPPLSEKSPSKPSLSIDRSKLFSQMEDKFAKETHLALKNKPVYRKRSLLSPEQLSDNGRSNGSPPPPVLTPANADQSCLDDSQQNKAKIGPDPCNDRDDKTVIPSGSPQRRMPKPIDDISSQIHPIVLGGRDKAELPSGDDQPPSLECQVPPPIDAIASGNSLMSPQASQPSIPTSSELTKSLRKVRVRRARTSSSGNPNTESDDSNLAPPSLTLSLHSGMDGSTVRDPSASPTRIVRPRILATPSKTPDPVSPTESCSKGPSVSVAPLNIEIPEEQSSHSVLMSPTSSTSISNIPKHRTLLMTPAASVERFSVREQLPFNPAVISKADAFHACFAVFERELKSLQTRQVSPKNDPEVNCGFPLGESKLAQGTLISPNLSSTSQQPKPHVPLKTVIRLPKPIQNHNSSSSTLSSNATAPSHAIPNVVNPTVDASACQSASSAGGSGGQHHSKKKKGRKLGLSHQFDEVDDPMDDDLEARPSKRAKNTSGIPPTQELTLDLERYLAADDMSDADETSGDSRSGTTTGKHSPDLGNNLLQVKSDDKILESMVVPEKASSFNIHPGRCCSDVCHYCGMKFGMLDTPLHVSQLKTTEIQKFATEFASITPDACLCDKCFRYIDRTAKAKSNEPCSNEGGWRKGSQERSERGRSCLVRNCNREVMTSVSKKWLIRLKRKLSRKVTLNWEKVTKSSAKSVHGMCTKHNALVESFTKCGLCKQKLTIGGICGLAMQKDEIRELNEMLQNDNIPADLYENVFVCKHCKLFCGIKKKAKEHDYLKTNKTHKAFYKEHRRKLHVHLGKEDGYLSESHSPKKINQVIQGDNPTKITIKTTTLDVSNDRPSRKRKTKEFASPTSDAKILVTTNFDDDRPISTPSNAKVNGPSTSTAPVSSSSNPAKSPGVPQAPNDKCSVNIQFDQNTKKLFQDLHHPYGNYTSFIRHLILLEKYWRNGDITLAETANQKASVYVKSVKNRIDAYEGKNKRSDEDLSESTRPDLSVPSAPDVLHLPVIEDEDGSEVDSTYTEKEQSVSPTQSASRKDSTDSTILRIPKVPISGTGTNSNQTLPAESPANLPTKIRVRTDLMHLGLMAKPPEPNLMSNRGPVRSMEQLPQSVSVSPRKESFKIEDLVAPSNARQFTQSPTLTSTVPGGPLSADGVSSSQSSLLQMLNEPPVFKKRDPLASLGRMDGTTAAANAKKVDMMHRTSTAEKANSRVVITPVTAGHKPDSQRVPDISSLTNWMMTEGKKSSTNSASSGGGPSAFNHHKSPSTSSGGTFSLQKSQKVKAAAGSGSISNSGVSNIHPLMDMSKLLQTQKPGLPPHIVAQSSVPHSGGNPPTPNKPARIVPKPGPLSQQVRPVQLGGGKTSTTASAVQGIQTVNKKSLNTVLDRLSGLKGVSTISGSPTSGSVPLSSSTITVPTSSFKNTSSSSHHGGSSYSSSLVQQLNAPPMNKPSSAGNRTQANNTSVTNAQARTTANTANLANSFSNAALAAGAQNLFGFGSPMVGQPMVQYPWANSPSEQHQQQAVAQQQQHQQVAAQAAMFFAMAGLPMSSAQEFMNLSYQQQERMLASLTSGAIPNAATTSGQSRIRAPPPLTHMGRPGAGSAGVLPRPKKD</sequence>
<gene>
    <name evidence="2" type="ORF">TCAL_16669</name>
</gene>
<feature type="region of interest" description="Disordered" evidence="1">
    <location>
        <begin position="495"/>
        <end position="540"/>
    </location>
</feature>
<feature type="region of interest" description="Disordered" evidence="1">
    <location>
        <begin position="384"/>
        <end position="431"/>
    </location>
</feature>
<feature type="compositionally biased region" description="Low complexity" evidence="1">
    <location>
        <begin position="387"/>
        <end position="409"/>
    </location>
</feature>
<feature type="compositionally biased region" description="Low complexity" evidence="1">
    <location>
        <begin position="1915"/>
        <end position="1954"/>
    </location>
</feature>
<dbReference type="STRING" id="6832.A0A553PL84"/>
<keyword evidence="3" id="KW-1185">Reference proteome</keyword>
<feature type="compositionally biased region" description="Polar residues" evidence="1">
    <location>
        <begin position="1652"/>
        <end position="1663"/>
    </location>
</feature>
<feature type="compositionally biased region" description="Basic residues" evidence="1">
    <location>
        <begin position="970"/>
        <end position="981"/>
    </location>
</feature>
<feature type="region of interest" description="Disordered" evidence="1">
    <location>
        <begin position="1498"/>
        <end position="1590"/>
    </location>
</feature>
<feature type="compositionally biased region" description="Low complexity" evidence="1">
    <location>
        <begin position="1801"/>
        <end position="1815"/>
    </location>
</feature>
<feature type="compositionally biased region" description="Polar residues" evidence="1">
    <location>
        <begin position="680"/>
        <end position="701"/>
    </location>
</feature>
<feature type="region of interest" description="Disordered" evidence="1">
    <location>
        <begin position="555"/>
        <end position="784"/>
    </location>
</feature>
<evidence type="ECO:0000256" key="1">
    <source>
        <dbReference type="SAM" id="MobiDB-lite"/>
    </source>
</evidence>
<feature type="compositionally biased region" description="Basic and acidic residues" evidence="1">
    <location>
        <begin position="180"/>
        <end position="192"/>
    </location>
</feature>
<proteinExistence type="predicted"/>
<feature type="compositionally biased region" description="Polar residues" evidence="1">
    <location>
        <begin position="1007"/>
        <end position="1017"/>
    </location>
</feature>
<feature type="region of interest" description="Disordered" evidence="1">
    <location>
        <begin position="1031"/>
        <end position="1057"/>
    </location>
</feature>
<name>A0A553PL84_TIGCA</name>
<reference evidence="2 3" key="1">
    <citation type="journal article" date="2018" name="Nat. Ecol. Evol.">
        <title>Genomic signatures of mitonuclear coevolution across populations of Tigriopus californicus.</title>
        <authorList>
            <person name="Barreto F.S."/>
            <person name="Watson E.T."/>
            <person name="Lima T.G."/>
            <person name="Willett C.S."/>
            <person name="Edmands S."/>
            <person name="Li W."/>
            <person name="Burton R.S."/>
        </authorList>
    </citation>
    <scope>NUCLEOTIDE SEQUENCE [LARGE SCALE GENOMIC DNA]</scope>
    <source>
        <strain evidence="2 3">San Diego</strain>
    </source>
</reference>
<feature type="compositionally biased region" description="Polar residues" evidence="1">
    <location>
        <begin position="419"/>
        <end position="431"/>
    </location>
</feature>
<evidence type="ECO:0000313" key="2">
    <source>
        <dbReference type="EMBL" id="TRY78422.1"/>
    </source>
</evidence>
<feature type="compositionally biased region" description="Polar residues" evidence="1">
    <location>
        <begin position="195"/>
        <end position="210"/>
    </location>
</feature>
<feature type="compositionally biased region" description="Polar residues" evidence="1">
    <location>
        <begin position="1572"/>
        <end position="1582"/>
    </location>
</feature>
<accession>A0A553PL84</accession>
<comment type="caution">
    <text evidence="2">The sequence shown here is derived from an EMBL/GenBank/DDBJ whole genome shotgun (WGS) entry which is preliminary data.</text>
</comment>
<feature type="compositionally biased region" description="Polar residues" evidence="1">
    <location>
        <begin position="258"/>
        <end position="271"/>
    </location>
</feature>
<feature type="region of interest" description="Disordered" evidence="1">
    <location>
        <begin position="1652"/>
        <end position="1679"/>
    </location>
</feature>
<feature type="region of interest" description="Disordered" evidence="1">
    <location>
        <begin position="1760"/>
        <end position="1815"/>
    </location>
</feature>
<dbReference type="Proteomes" id="UP000318571">
    <property type="component" value="Chromosome 11"/>
</dbReference>
<feature type="compositionally biased region" description="Low complexity" evidence="1">
    <location>
        <begin position="1400"/>
        <end position="1414"/>
    </location>
</feature>
<protein>
    <submittedName>
        <fullName evidence="2">Uncharacterized protein</fullName>
    </submittedName>
</protein>
<feature type="region of interest" description="Disordered" evidence="1">
    <location>
        <begin position="2090"/>
        <end position="2129"/>
    </location>
</feature>
<feature type="compositionally biased region" description="Low complexity" evidence="1">
    <location>
        <begin position="927"/>
        <end position="941"/>
    </location>
</feature>
<feature type="compositionally biased region" description="Low complexity" evidence="1">
    <location>
        <begin position="522"/>
        <end position="536"/>
    </location>
</feature>
<feature type="region of interest" description="Disordered" evidence="1">
    <location>
        <begin position="450"/>
        <end position="474"/>
    </location>
</feature>
<feature type="region of interest" description="Disordered" evidence="1">
    <location>
        <begin position="1829"/>
        <end position="1866"/>
    </location>
</feature>